<dbReference type="PANTHER" id="PTHR23303:SF14">
    <property type="entry name" value="BOS COMPLEX SUBUNIT NOMO1-RELATED"/>
    <property type="match status" value="1"/>
</dbReference>
<organism evidence="3 4">
    <name type="scientific">Hyalangium minutum</name>
    <dbReference type="NCBI Taxonomy" id="394096"/>
    <lineage>
        <taxon>Bacteria</taxon>
        <taxon>Pseudomonadati</taxon>
        <taxon>Myxococcota</taxon>
        <taxon>Myxococcia</taxon>
        <taxon>Myxococcales</taxon>
        <taxon>Cystobacterineae</taxon>
        <taxon>Archangiaceae</taxon>
        <taxon>Hyalangium</taxon>
    </lineage>
</organism>
<gene>
    <name evidence="3" type="ORF">DB31_5174</name>
</gene>
<feature type="region of interest" description="Disordered" evidence="2">
    <location>
        <begin position="378"/>
        <end position="417"/>
    </location>
</feature>
<keyword evidence="4" id="KW-1185">Reference proteome</keyword>
<dbReference type="Gene3D" id="2.60.40.10">
    <property type="entry name" value="Immunoglobulins"/>
    <property type="match status" value="1"/>
</dbReference>
<dbReference type="AlphaFoldDB" id="A0A085WR19"/>
<dbReference type="Gene3D" id="2.60.40.1120">
    <property type="entry name" value="Carboxypeptidase-like, regulatory domain"/>
    <property type="match status" value="4"/>
</dbReference>
<dbReference type="EMBL" id="JMCB01000003">
    <property type="protein sequence ID" value="KFE70132.1"/>
    <property type="molecule type" value="Genomic_DNA"/>
</dbReference>
<evidence type="ECO:0008006" key="5">
    <source>
        <dbReference type="Google" id="ProtNLM"/>
    </source>
</evidence>
<dbReference type="Proteomes" id="UP000028725">
    <property type="component" value="Unassembled WGS sequence"/>
</dbReference>
<dbReference type="PANTHER" id="PTHR23303">
    <property type="entry name" value="CARBOXYPEPTIDASE REGULATORY REGION-CONTAINING"/>
    <property type="match status" value="1"/>
</dbReference>
<evidence type="ECO:0000256" key="2">
    <source>
        <dbReference type="SAM" id="MobiDB-lite"/>
    </source>
</evidence>
<comment type="caution">
    <text evidence="3">The sequence shown here is derived from an EMBL/GenBank/DDBJ whole genome shotgun (WGS) entry which is preliminary data.</text>
</comment>
<dbReference type="InterPro" id="IPR008969">
    <property type="entry name" value="CarboxyPept-like_regulatory"/>
</dbReference>
<proteinExistence type="predicted"/>
<dbReference type="InterPro" id="IPR013783">
    <property type="entry name" value="Ig-like_fold"/>
</dbReference>
<dbReference type="STRING" id="394096.DB31_5174"/>
<accession>A0A085WR19</accession>
<feature type="compositionally biased region" description="Low complexity" evidence="2">
    <location>
        <begin position="27"/>
        <end position="45"/>
    </location>
</feature>
<dbReference type="OrthoDB" id="5499103at2"/>
<feature type="compositionally biased region" description="Acidic residues" evidence="2">
    <location>
        <begin position="378"/>
        <end position="392"/>
    </location>
</feature>
<dbReference type="GO" id="GO:0030246">
    <property type="term" value="F:carbohydrate binding"/>
    <property type="evidence" value="ECO:0007669"/>
    <property type="project" value="InterPro"/>
</dbReference>
<dbReference type="Pfam" id="PF13620">
    <property type="entry name" value="CarboxypepD_reg"/>
    <property type="match status" value="4"/>
</dbReference>
<reference evidence="3 4" key="1">
    <citation type="submission" date="2014-04" db="EMBL/GenBank/DDBJ databases">
        <title>Genome assembly of Hyalangium minutum DSM 14724.</title>
        <authorList>
            <person name="Sharma G."/>
            <person name="Subramanian S."/>
        </authorList>
    </citation>
    <scope>NUCLEOTIDE SEQUENCE [LARGE SCALE GENOMIC DNA]</scope>
    <source>
        <strain evidence="3 4">DSM 14724</strain>
    </source>
</reference>
<protein>
    <recommendedName>
        <fullName evidence="5">Carboxypeptidase regulatory-like domain-containing protein</fullName>
    </recommendedName>
</protein>
<dbReference type="InterPro" id="IPR051417">
    <property type="entry name" value="SDr/BOS_complex"/>
</dbReference>
<evidence type="ECO:0000313" key="4">
    <source>
        <dbReference type="Proteomes" id="UP000028725"/>
    </source>
</evidence>
<feature type="region of interest" description="Disordered" evidence="2">
    <location>
        <begin position="27"/>
        <end position="52"/>
    </location>
</feature>
<dbReference type="SUPFAM" id="SSF49452">
    <property type="entry name" value="Starch-binding domain-like"/>
    <property type="match status" value="1"/>
</dbReference>
<dbReference type="SUPFAM" id="SSF49464">
    <property type="entry name" value="Carboxypeptidase regulatory domain-like"/>
    <property type="match status" value="4"/>
</dbReference>
<evidence type="ECO:0000313" key="3">
    <source>
        <dbReference type="EMBL" id="KFE70132.1"/>
    </source>
</evidence>
<name>A0A085WR19_9BACT</name>
<dbReference type="InterPro" id="IPR013784">
    <property type="entry name" value="Carb-bd-like_fold"/>
</dbReference>
<sequence length="803" mass="86799">MRRGWLLAIGVAVVGAGMWLLLPVRPGSEASAPTSSSATDSPARTARSRMRLSAPAARTSTEALVELRGLVLGAQGPVAGAQVLISEVVPGESLSTLPCGGFRDRTLLDCLYGEYEAEILQLVKERRGEAIVRAETRSAADGSFSLSGLEPGSYAVWVESAEGVAFRPSVLAGAEPVELRLGPARWVSGLVTDDANVPVAGALVTAIFSSHSRFFETLTDAQGRYQLGPLPPGVLVALAAKEGLLSSAEPLWTYTPDVKRTFVLTQPKQLTGRVLRAKLPVPGVEVQLTHDLGVEEPRTAVTDAAGRFSFDGLSPEFYTVLAEQEGEGDSTTIHLGEEPSSPEITLELKPVVFIEGKVRGEDQQPLPDAEVSAYWDDVEREGEEKTEEEGAEQGEGQESPGPLLATTDEAGHYRLGPMPPGWYQLSARTRTHQQVIEESRPYTQRVTAQDFTLKRASLVEGQLVDTQGHPVEGEYVSLRSFADGSAWDHAQTDAEGRFSLSAALPDDYELKVEGERVKMQTLNVTVPTKPLRIVGETLLHVVGEVVDETGMPLPNAEVAIWPEQAAPKDRPIDLDDTDGEGRFSLKLPSAGRYTVMAELFSRNFLRTATQTVAVEPGGEARVRLRFDEGRSFTGKAVDWRGQPLPDIPVLLLPVPRQVLSRGGHMPDLSIKTDVEGRFTLVQVSGEEFDACIRGSAYVPLPAVHGPARCIRVKNDGQEARLVLGREVFVTGRLVHPDGSPVTHFRVNGREISREDGEISLLIHQPGQERIELSAPGLQPVLRTAPEFPEGVSIQDLGTLVMSP</sequence>
<keyword evidence="1" id="KW-0732">Signal</keyword>
<evidence type="ECO:0000256" key="1">
    <source>
        <dbReference type="ARBA" id="ARBA00022729"/>
    </source>
</evidence>